<accession>A0AA36G975</accession>
<gene>
    <name evidence="3" type="ORF">MSPICULIGERA_LOCUS18429</name>
</gene>
<dbReference type="Proteomes" id="UP001177023">
    <property type="component" value="Unassembled WGS sequence"/>
</dbReference>
<proteinExistence type="predicted"/>
<evidence type="ECO:0000313" key="4">
    <source>
        <dbReference type="Proteomes" id="UP001177023"/>
    </source>
</evidence>
<feature type="signal peptide" evidence="2">
    <location>
        <begin position="1"/>
        <end position="18"/>
    </location>
</feature>
<feature type="region of interest" description="Disordered" evidence="1">
    <location>
        <begin position="32"/>
        <end position="62"/>
    </location>
</feature>
<dbReference type="EMBL" id="CATQJA010002659">
    <property type="protein sequence ID" value="CAJ0580231.1"/>
    <property type="molecule type" value="Genomic_DNA"/>
</dbReference>
<keyword evidence="2" id="KW-0732">Signal</keyword>
<evidence type="ECO:0000256" key="1">
    <source>
        <dbReference type="SAM" id="MobiDB-lite"/>
    </source>
</evidence>
<feature type="chain" id="PRO_5041465588" evidence="2">
    <location>
        <begin position="19"/>
        <end position="280"/>
    </location>
</feature>
<evidence type="ECO:0000313" key="3">
    <source>
        <dbReference type="EMBL" id="CAJ0580231.1"/>
    </source>
</evidence>
<feature type="non-terminal residue" evidence="3">
    <location>
        <position position="280"/>
    </location>
</feature>
<comment type="caution">
    <text evidence="3">The sequence shown here is derived from an EMBL/GenBank/DDBJ whole genome shotgun (WGS) entry which is preliminary data.</text>
</comment>
<dbReference type="AlphaFoldDB" id="A0AA36G975"/>
<organism evidence="3 4">
    <name type="scientific">Mesorhabditis spiculigera</name>
    <dbReference type="NCBI Taxonomy" id="96644"/>
    <lineage>
        <taxon>Eukaryota</taxon>
        <taxon>Metazoa</taxon>
        <taxon>Ecdysozoa</taxon>
        <taxon>Nematoda</taxon>
        <taxon>Chromadorea</taxon>
        <taxon>Rhabditida</taxon>
        <taxon>Rhabditina</taxon>
        <taxon>Rhabditomorpha</taxon>
        <taxon>Rhabditoidea</taxon>
        <taxon>Rhabditidae</taxon>
        <taxon>Mesorhabditinae</taxon>
        <taxon>Mesorhabditis</taxon>
    </lineage>
</organism>
<protein>
    <submittedName>
        <fullName evidence="3">Uncharacterized protein</fullName>
    </submittedName>
</protein>
<sequence length="280" mass="31637">MNLQFLMLVGAILPVSRADEDRWAYDQHLDPLEGAAPTKSTTSPPAGQPDNPDAAVPPTMNTKGGFEGLSVAQVQAKLEDMRKKLGLTPEDPNDPLSKPISKVGVIPKAVQVELFERDPQLSDFYHELTFNDVAQFAKTGLPLYYGDIRGIERWFTMLHAHSLRTSRKVRKFRAEWEEHYALLNEGAKAFLREIAGTAMGLVEERQISFGLWLGKLQLTFAAQQAYILSSLELHVPSIHRLFSDPTLPFIVRDMLHTVWLHRPNKPHFDLGPEFEKVMKD</sequence>
<keyword evidence="4" id="KW-1185">Reference proteome</keyword>
<name>A0AA36G975_9BILA</name>
<reference evidence="3" key="1">
    <citation type="submission" date="2023-06" db="EMBL/GenBank/DDBJ databases">
        <authorList>
            <person name="Delattre M."/>
        </authorList>
    </citation>
    <scope>NUCLEOTIDE SEQUENCE</scope>
    <source>
        <strain evidence="3">AF72</strain>
    </source>
</reference>
<evidence type="ECO:0000256" key="2">
    <source>
        <dbReference type="SAM" id="SignalP"/>
    </source>
</evidence>